<dbReference type="AlphaFoldDB" id="A0A839PYK4"/>
<gene>
    <name evidence="2" type="ORF">FHW14_003714</name>
</gene>
<dbReference type="InterPro" id="IPR011704">
    <property type="entry name" value="ATPase_dyneun-rel_AAA"/>
</dbReference>
<dbReference type="Pfam" id="PF07728">
    <property type="entry name" value="AAA_5"/>
    <property type="match status" value="1"/>
</dbReference>
<name>A0A839PYK4_9MICO</name>
<evidence type="ECO:0000313" key="2">
    <source>
        <dbReference type="EMBL" id="MBB2988519.1"/>
    </source>
</evidence>
<dbReference type="GO" id="GO:0016887">
    <property type="term" value="F:ATP hydrolysis activity"/>
    <property type="evidence" value="ECO:0007669"/>
    <property type="project" value="InterPro"/>
</dbReference>
<dbReference type="Gene3D" id="3.40.50.300">
    <property type="entry name" value="P-loop containing nucleotide triphosphate hydrolases"/>
    <property type="match status" value="1"/>
</dbReference>
<feature type="domain" description="AAA+ ATPase" evidence="1">
    <location>
        <begin position="459"/>
        <end position="627"/>
    </location>
</feature>
<accession>A0A839PYK4</accession>
<dbReference type="PANTHER" id="PTHR37291:SF1">
    <property type="entry name" value="TYPE IV METHYL-DIRECTED RESTRICTION ENZYME ECOKMCRB SUBUNIT"/>
    <property type="match status" value="1"/>
</dbReference>
<dbReference type="InterPro" id="IPR027417">
    <property type="entry name" value="P-loop_NTPase"/>
</dbReference>
<protein>
    <submittedName>
        <fullName evidence="2">5-methylcytosine-specific restriction protein B</fullName>
        <ecNumber evidence="2">3.1.21.-</ecNumber>
    </submittedName>
</protein>
<dbReference type="InterPro" id="IPR003593">
    <property type="entry name" value="AAA+_ATPase"/>
</dbReference>
<dbReference type="PANTHER" id="PTHR37291">
    <property type="entry name" value="5-METHYLCYTOSINE-SPECIFIC RESTRICTION ENZYME B"/>
    <property type="match status" value="1"/>
</dbReference>
<evidence type="ECO:0000313" key="3">
    <source>
        <dbReference type="Proteomes" id="UP000590811"/>
    </source>
</evidence>
<dbReference type="RefSeq" id="WP_184511461.1">
    <property type="nucleotide sequence ID" value="NZ_JACHVT010000016.1"/>
</dbReference>
<dbReference type="EMBL" id="JACHVT010000016">
    <property type="protein sequence ID" value="MBB2988519.1"/>
    <property type="molecule type" value="Genomic_DNA"/>
</dbReference>
<evidence type="ECO:0000259" key="1">
    <source>
        <dbReference type="SMART" id="SM00382"/>
    </source>
</evidence>
<dbReference type="CDD" id="cd00009">
    <property type="entry name" value="AAA"/>
    <property type="match status" value="1"/>
</dbReference>
<dbReference type="GO" id="GO:0005524">
    <property type="term" value="F:ATP binding"/>
    <property type="evidence" value="ECO:0007669"/>
    <property type="project" value="InterPro"/>
</dbReference>
<reference evidence="2 3" key="1">
    <citation type="submission" date="2020-08" db="EMBL/GenBank/DDBJ databases">
        <title>Genomic Encyclopedia of Type Strains, Phase IV (KMG-V): Genome sequencing to study the core and pangenomes of soil and plant-associated prokaryotes.</title>
        <authorList>
            <person name="Whitman W."/>
        </authorList>
    </citation>
    <scope>NUCLEOTIDE SEQUENCE [LARGE SCALE GENOMIC DNA]</scope>
    <source>
        <strain evidence="2 3">B3ACCR2</strain>
    </source>
</reference>
<proteinExistence type="predicted"/>
<dbReference type="SUPFAM" id="SSF52540">
    <property type="entry name" value="P-loop containing nucleoside triphosphate hydrolases"/>
    <property type="match status" value="1"/>
</dbReference>
<dbReference type="SMART" id="SM00382">
    <property type="entry name" value="AAA"/>
    <property type="match status" value="1"/>
</dbReference>
<dbReference type="InterPro" id="IPR052934">
    <property type="entry name" value="Methyl-DNA_Rec/Restrict_Enz"/>
</dbReference>
<keyword evidence="2" id="KW-0378">Hydrolase</keyword>
<organism evidence="2 3">
    <name type="scientific">Terracoccus luteus</name>
    <dbReference type="NCBI Taxonomy" id="53356"/>
    <lineage>
        <taxon>Bacteria</taxon>
        <taxon>Bacillati</taxon>
        <taxon>Actinomycetota</taxon>
        <taxon>Actinomycetes</taxon>
        <taxon>Micrococcales</taxon>
        <taxon>Intrasporangiaceae</taxon>
        <taxon>Terracoccus</taxon>
    </lineage>
</organism>
<dbReference type="EC" id="3.1.21.-" evidence="2"/>
<comment type="caution">
    <text evidence="2">The sequence shown here is derived from an EMBL/GenBank/DDBJ whole genome shotgun (WGS) entry which is preliminary data.</text>
</comment>
<sequence length="724" mass="80574">MATWGIHNNMPAIDPRADGAVRIGWDEMGDLSSIAPSRDAFKASLTSRMPEIGDERIPSSAGTLYRFVHTMQVGDIVVCPHRATNTLDIGRVSGPYEFHPESRAHKHWRPVTWARIGVPRNELSEAAQNEISSATTLFSVKTAEDELEHLLATVQPVAEPDYSWADFFPRLADALLTYQGDHAALLDRVWAVARTSARPQLFKYLQSDRLTDGTRGPMRDIDPFTVFGSFNRGIKQEARALIAEAYGDALDLPGPFPGSFAGVPVLNNLNSWFISWEVERGDRDVAALWELARAAVAYAAEANEETREGLVTAFDACAHGGTRKLTMGIYWIRPRTFAAYDSTNTRFLKRQFPALAAKLSLDATIDGEQFLANTEALKAWLADGNSPYDSFPELSQAAYSDLTAGKVPLDVETPATDIEPAVDAVVGVPGETYDVSSIRDDGCFIPAAELEPMLERLRSRKNIILQGPPGTGKTWLGRRLAWALCNERASNRVHVLQFHPSLTYEDFVRGWRPSSNSGLLLADGPFLDMCARARKDPEHPYVLVIEEVNRGNPAQVFGELLTLIEADKRTPEQAMSLAYPRPDEEPFFVPKNLFIIGTMNVADRSLAIVDMALRRRFAFIELRPLFGDDWVEHVSGLGYDREPLEKYGERLDVLNSAITKDAALGRQYCVGHSYFTPTTALESGLGTDEWWRRVVDTDVRPLLEEYWFDRPELAEGALKKLLGS</sequence>
<dbReference type="Proteomes" id="UP000590811">
    <property type="component" value="Unassembled WGS sequence"/>
</dbReference>